<keyword evidence="2" id="KW-1185">Reference proteome</keyword>
<name>A0ABR0S1J0_9EURO</name>
<sequence>MTSTIENTHFGFVALQRSYWHAASICLLSTYPWLAPSIDEAPESPTNHSGWRRLPQELRELILEHAFSISNKEARRYITLSQLKHPVKTSLLGNAHSPGGYLPAGAVVLKFPFELIQLFVSKQFLRDALPHFAKSTTLLLNSCSIDDVVGWLPYPSRNLSQYILRKLLSAATNLNIWPRLDGIITEYGRQLLFPFKNLRQVAIGLPEPTPTWVHRPTSPSNRGGDLIPEEKVTEWSTRVQMTKRDVKNLVDHLAWPEDRDRRFQQYLQNQRTYASALSLAGALALSGHQARVSLYATFRCEQSDGADDDGERWSRPYGMEGEYFVVLRLRFDMCGDGKLRSATAHPDYRRRAAIQT</sequence>
<organism evidence="1 2">
    <name type="scientific">Knufia obscura</name>
    <dbReference type="NCBI Taxonomy" id="1635080"/>
    <lineage>
        <taxon>Eukaryota</taxon>
        <taxon>Fungi</taxon>
        <taxon>Dikarya</taxon>
        <taxon>Ascomycota</taxon>
        <taxon>Pezizomycotina</taxon>
        <taxon>Eurotiomycetes</taxon>
        <taxon>Chaetothyriomycetidae</taxon>
        <taxon>Chaetothyriales</taxon>
        <taxon>Trichomeriaceae</taxon>
        <taxon>Knufia</taxon>
    </lineage>
</organism>
<comment type="caution">
    <text evidence="1">The sequence shown here is derived from an EMBL/GenBank/DDBJ whole genome shotgun (WGS) entry which is preliminary data.</text>
</comment>
<protein>
    <submittedName>
        <fullName evidence="1">Uncharacterized protein</fullName>
    </submittedName>
</protein>
<gene>
    <name evidence="1" type="ORF">PMZ80_000895</name>
</gene>
<accession>A0ABR0S1J0</accession>
<dbReference type="Proteomes" id="UP001334248">
    <property type="component" value="Unassembled WGS sequence"/>
</dbReference>
<proteinExistence type="predicted"/>
<evidence type="ECO:0000313" key="1">
    <source>
        <dbReference type="EMBL" id="KAK5946752.1"/>
    </source>
</evidence>
<dbReference type="GeneID" id="89994344"/>
<evidence type="ECO:0000313" key="2">
    <source>
        <dbReference type="Proteomes" id="UP001334248"/>
    </source>
</evidence>
<dbReference type="EMBL" id="JAVHJV010000001">
    <property type="protein sequence ID" value="KAK5946752.1"/>
    <property type="molecule type" value="Genomic_DNA"/>
</dbReference>
<reference evidence="1 2" key="1">
    <citation type="journal article" date="2023" name="Res Sq">
        <title>Genomic and morphological characterization of Knufia obscura isolated from the Mars 2020 spacecraft assembly facility.</title>
        <authorList>
            <person name="Chander A.M."/>
            <person name="Teixeira M.M."/>
            <person name="Singh N.K."/>
            <person name="Williams M.P."/>
            <person name="Parker C.W."/>
            <person name="Leo P."/>
            <person name="Stajich J.E."/>
            <person name="Torok T."/>
            <person name="Tighe S."/>
            <person name="Mason C.E."/>
            <person name="Venkateswaran K."/>
        </authorList>
    </citation>
    <scope>NUCLEOTIDE SEQUENCE [LARGE SCALE GENOMIC DNA]</scope>
    <source>
        <strain evidence="1 2">CCFEE 5817</strain>
    </source>
</reference>
<dbReference type="RefSeq" id="XP_064734842.1">
    <property type="nucleotide sequence ID" value="XM_064869345.1"/>
</dbReference>